<dbReference type="GO" id="GO:0015095">
    <property type="term" value="F:magnesium ion transmembrane transporter activity"/>
    <property type="evidence" value="ECO:0007669"/>
    <property type="project" value="InterPro"/>
</dbReference>
<feature type="domain" description="CBS" evidence="2">
    <location>
        <begin position="358"/>
        <end position="415"/>
    </location>
</feature>
<dbReference type="InterPro" id="IPR006669">
    <property type="entry name" value="MgtE_transporter"/>
</dbReference>
<dbReference type="SMART" id="SM00924">
    <property type="entry name" value="MgtE_N"/>
    <property type="match status" value="1"/>
</dbReference>
<organism evidence="3 4">
    <name type="scientific">Cellulomonas denverensis</name>
    <dbReference type="NCBI Taxonomy" id="264297"/>
    <lineage>
        <taxon>Bacteria</taxon>
        <taxon>Bacillati</taxon>
        <taxon>Actinomycetota</taxon>
        <taxon>Actinomycetes</taxon>
        <taxon>Micrococcales</taxon>
        <taxon>Cellulomonadaceae</taxon>
        <taxon>Cellulomonas</taxon>
    </lineage>
</organism>
<dbReference type="Gene3D" id="1.25.60.10">
    <property type="entry name" value="MgtE N-terminal domain-like"/>
    <property type="match status" value="1"/>
</dbReference>
<dbReference type="SMART" id="SM00116">
    <property type="entry name" value="CBS"/>
    <property type="match status" value="1"/>
</dbReference>
<protein>
    <submittedName>
        <fullName evidence="3">Magnesium transporter</fullName>
    </submittedName>
</protein>
<dbReference type="SUPFAM" id="SSF158791">
    <property type="entry name" value="MgtE N-terminal domain-like"/>
    <property type="match status" value="1"/>
</dbReference>
<proteinExistence type="predicted"/>
<keyword evidence="1" id="KW-0129">CBS domain</keyword>
<dbReference type="InterPro" id="IPR006668">
    <property type="entry name" value="Mg_transptr_MgtE_intracell_dom"/>
</dbReference>
<dbReference type="PANTHER" id="PTHR43773">
    <property type="entry name" value="MAGNESIUM TRANSPORTER MGTE"/>
    <property type="match status" value="1"/>
</dbReference>
<comment type="caution">
    <text evidence="3">The sequence shown here is derived from an EMBL/GenBank/DDBJ whole genome shotgun (WGS) entry which is preliminary data.</text>
</comment>
<evidence type="ECO:0000313" key="4">
    <source>
        <dbReference type="Proteomes" id="UP000581206"/>
    </source>
</evidence>
<reference evidence="3 4" key="1">
    <citation type="submission" date="2020-04" db="EMBL/GenBank/DDBJ databases">
        <title>MicrobeNet Type strains.</title>
        <authorList>
            <person name="Nicholson A.C."/>
        </authorList>
    </citation>
    <scope>NUCLEOTIDE SEQUENCE [LARGE SCALE GENOMIC DNA]</scope>
    <source>
        <strain evidence="3 4">ATCC BAA-788</strain>
    </source>
</reference>
<dbReference type="InterPro" id="IPR000644">
    <property type="entry name" value="CBS_dom"/>
</dbReference>
<dbReference type="Proteomes" id="UP000581206">
    <property type="component" value="Unassembled WGS sequence"/>
</dbReference>
<dbReference type="InterPro" id="IPR046342">
    <property type="entry name" value="CBS_dom_sf"/>
</dbReference>
<dbReference type="PANTHER" id="PTHR43773:SF1">
    <property type="entry name" value="MAGNESIUM TRANSPORTER MGTE"/>
    <property type="match status" value="1"/>
</dbReference>
<keyword evidence="4" id="KW-1185">Reference proteome</keyword>
<name>A0A7X6R0J6_9CELL</name>
<dbReference type="PROSITE" id="PS51371">
    <property type="entry name" value="CBS"/>
    <property type="match status" value="1"/>
</dbReference>
<sequence length="418" mass="45685">MTRVTEPQPAPTGQLPGVLLLSALLRRTAVDGAGHGLGRLSDIIVRLREGDYPAVTGLVAHVGGRDLFVPANEILAWDDQRLELASARLDLRPFERRTGEVLLRRDVLGHRLVDVEEPGLVTAHDVRLSRTGDGWAVNAVDIHPRGLLRRRGGHTWRDWSGFEALIGHDGSLPARTPMGGLHRLKPAELADIIEDASDSEQRELLTRVHAHPELEADVFEELDEDQASDLLEARTDPQIADILGRMRADDAADALLDLPQERRLSVLGLLPDIQRQKITVLLGYQETTAGGLMSVDYLLLPATTTVAEALGAVRAATQMQHEAIVVVFCHDENQHVVGAVGLVALVQGDPRATLDVLAEPDPVHVHPDADLTEITLAMADYNLLVLPVLDHDDHLIGVLTSDDILEAAIAPEWRRRRG</sequence>
<dbReference type="EMBL" id="JAAXOX010000014">
    <property type="protein sequence ID" value="NKY24308.1"/>
    <property type="molecule type" value="Genomic_DNA"/>
</dbReference>
<dbReference type="Pfam" id="PF03448">
    <property type="entry name" value="MgtE_N"/>
    <property type="match status" value="1"/>
</dbReference>
<evidence type="ECO:0000256" key="1">
    <source>
        <dbReference type="PROSITE-ProRule" id="PRU00703"/>
    </source>
</evidence>
<dbReference type="SUPFAM" id="SSF54631">
    <property type="entry name" value="CBS-domain pair"/>
    <property type="match status" value="1"/>
</dbReference>
<dbReference type="AlphaFoldDB" id="A0A7X6R0J6"/>
<accession>A0A7X6R0J6</accession>
<dbReference type="GO" id="GO:0016020">
    <property type="term" value="C:membrane"/>
    <property type="evidence" value="ECO:0007669"/>
    <property type="project" value="InterPro"/>
</dbReference>
<evidence type="ECO:0000259" key="2">
    <source>
        <dbReference type="PROSITE" id="PS51371"/>
    </source>
</evidence>
<dbReference type="Gene3D" id="3.10.580.10">
    <property type="entry name" value="CBS-domain"/>
    <property type="match status" value="1"/>
</dbReference>
<gene>
    <name evidence="3" type="ORF">HGA03_16700</name>
</gene>
<dbReference type="CDD" id="cd04606">
    <property type="entry name" value="CBS_pair_Mg_transporter"/>
    <property type="match status" value="1"/>
</dbReference>
<evidence type="ECO:0000313" key="3">
    <source>
        <dbReference type="EMBL" id="NKY24308.1"/>
    </source>
</evidence>
<dbReference type="Pfam" id="PF00571">
    <property type="entry name" value="CBS"/>
    <property type="match status" value="1"/>
</dbReference>
<dbReference type="InterPro" id="IPR038076">
    <property type="entry name" value="MgtE_N_sf"/>
</dbReference>